<organism evidence="2 3">
    <name type="scientific">Glomus cerebriforme</name>
    <dbReference type="NCBI Taxonomy" id="658196"/>
    <lineage>
        <taxon>Eukaryota</taxon>
        <taxon>Fungi</taxon>
        <taxon>Fungi incertae sedis</taxon>
        <taxon>Mucoromycota</taxon>
        <taxon>Glomeromycotina</taxon>
        <taxon>Glomeromycetes</taxon>
        <taxon>Glomerales</taxon>
        <taxon>Glomeraceae</taxon>
        <taxon>Glomus</taxon>
    </lineage>
</organism>
<gene>
    <name evidence="2" type="ORF">C1645_855004</name>
</gene>
<name>A0A397SN70_9GLOM</name>
<protein>
    <submittedName>
        <fullName evidence="2">Uncharacterized protein</fullName>
    </submittedName>
</protein>
<keyword evidence="3" id="KW-1185">Reference proteome</keyword>
<dbReference type="Proteomes" id="UP000265703">
    <property type="component" value="Unassembled WGS sequence"/>
</dbReference>
<dbReference type="EMBL" id="QKYT01000325">
    <property type="protein sequence ID" value="RIA87132.1"/>
    <property type="molecule type" value="Genomic_DNA"/>
</dbReference>
<reference evidence="2 3" key="1">
    <citation type="submission" date="2018-06" db="EMBL/GenBank/DDBJ databases">
        <title>Comparative genomics reveals the genomic features of Rhizophagus irregularis, R. cerebriforme, R. diaphanum and Gigaspora rosea, and their symbiotic lifestyle signature.</title>
        <authorList>
            <person name="Morin E."/>
            <person name="San Clemente H."/>
            <person name="Chen E.C.H."/>
            <person name="De La Providencia I."/>
            <person name="Hainaut M."/>
            <person name="Kuo A."/>
            <person name="Kohler A."/>
            <person name="Murat C."/>
            <person name="Tang N."/>
            <person name="Roy S."/>
            <person name="Loubradou J."/>
            <person name="Henrissat B."/>
            <person name="Grigoriev I.V."/>
            <person name="Corradi N."/>
            <person name="Roux C."/>
            <person name="Martin F.M."/>
        </authorList>
    </citation>
    <scope>NUCLEOTIDE SEQUENCE [LARGE SCALE GENOMIC DNA]</scope>
    <source>
        <strain evidence="2 3">DAOM 227022</strain>
    </source>
</reference>
<evidence type="ECO:0000313" key="3">
    <source>
        <dbReference type="Proteomes" id="UP000265703"/>
    </source>
</evidence>
<feature type="compositionally biased region" description="Low complexity" evidence="1">
    <location>
        <begin position="167"/>
        <end position="180"/>
    </location>
</feature>
<proteinExistence type="predicted"/>
<dbReference type="STRING" id="658196.A0A397SN70"/>
<feature type="region of interest" description="Disordered" evidence="1">
    <location>
        <begin position="167"/>
        <end position="188"/>
    </location>
</feature>
<comment type="caution">
    <text evidence="2">The sequence shown here is derived from an EMBL/GenBank/DDBJ whole genome shotgun (WGS) entry which is preliminary data.</text>
</comment>
<sequence length="203" mass="23487">MEFIEVDPLMVLYSQCCVKPKFRDGKRVEETITKLVNGEITPDDIVTITVYTLPNGKTHSLDNRRLYAFKQAIKRGSSFKTVKVIRSRTADDLQRLEKKMMNPPSSNWSIVQVKHDCKPIYNNYNNYNLNESSSYTINTGNQDRINVFQNILYTRNENVSYAETQYSSNNYDSSNNSENLSQEELDDIEAQTPAPKKSWCFLL</sequence>
<evidence type="ECO:0000256" key="1">
    <source>
        <dbReference type="SAM" id="MobiDB-lite"/>
    </source>
</evidence>
<accession>A0A397SN70</accession>
<dbReference type="OrthoDB" id="415230at2759"/>
<evidence type="ECO:0000313" key="2">
    <source>
        <dbReference type="EMBL" id="RIA87132.1"/>
    </source>
</evidence>
<dbReference type="AlphaFoldDB" id="A0A397SN70"/>